<dbReference type="AlphaFoldDB" id="A0AAE1ERV8"/>
<evidence type="ECO:0000256" key="1">
    <source>
        <dbReference type="ARBA" id="ARBA00006487"/>
    </source>
</evidence>
<dbReference type="Proteomes" id="UP001286313">
    <property type="component" value="Unassembled WGS sequence"/>
</dbReference>
<dbReference type="GO" id="GO:0005783">
    <property type="term" value="C:endoplasmic reticulum"/>
    <property type="evidence" value="ECO:0007669"/>
    <property type="project" value="TreeGrafter"/>
</dbReference>
<proteinExistence type="inferred from homology"/>
<dbReference type="SUPFAM" id="SSF48452">
    <property type="entry name" value="TPR-like"/>
    <property type="match status" value="1"/>
</dbReference>
<comment type="similarity">
    <text evidence="1">Belongs to the leprecan family.</text>
</comment>
<protein>
    <recommendedName>
        <fullName evidence="5">Leprecan-like alpha-helical domain-containing protein</fullName>
    </recommendedName>
</protein>
<evidence type="ECO:0000259" key="5">
    <source>
        <dbReference type="Pfam" id="PF23557"/>
    </source>
</evidence>
<evidence type="ECO:0000256" key="2">
    <source>
        <dbReference type="ARBA" id="ARBA00022729"/>
    </source>
</evidence>
<dbReference type="EMBL" id="JAWQEG010004784">
    <property type="protein sequence ID" value="KAK3860240.1"/>
    <property type="molecule type" value="Genomic_DNA"/>
</dbReference>
<feature type="region of interest" description="Disordered" evidence="4">
    <location>
        <begin position="359"/>
        <end position="380"/>
    </location>
</feature>
<dbReference type="InterPro" id="IPR052284">
    <property type="entry name" value="Collagen_mod_leprecan"/>
</dbReference>
<feature type="domain" description="Leprecan-like alpha-helical" evidence="5">
    <location>
        <begin position="19"/>
        <end position="318"/>
    </location>
</feature>
<evidence type="ECO:0000313" key="7">
    <source>
        <dbReference type="Proteomes" id="UP001286313"/>
    </source>
</evidence>
<evidence type="ECO:0000256" key="3">
    <source>
        <dbReference type="ARBA" id="ARBA00023180"/>
    </source>
</evidence>
<comment type="caution">
    <text evidence="6">The sequence shown here is derived from an EMBL/GenBank/DDBJ whole genome shotgun (WGS) entry which is preliminary data.</text>
</comment>
<dbReference type="InterPro" id="IPR011990">
    <property type="entry name" value="TPR-like_helical_dom_sf"/>
</dbReference>
<reference evidence="6" key="1">
    <citation type="submission" date="2023-10" db="EMBL/GenBank/DDBJ databases">
        <title>Genome assemblies of two species of porcelain crab, Petrolisthes cinctipes and Petrolisthes manimaculis (Anomura: Porcellanidae).</title>
        <authorList>
            <person name="Angst P."/>
        </authorList>
    </citation>
    <scope>NUCLEOTIDE SEQUENCE</scope>
    <source>
        <strain evidence="6">PB745_01</strain>
        <tissue evidence="6">Gill</tissue>
    </source>
</reference>
<organism evidence="6 7">
    <name type="scientific">Petrolisthes cinctipes</name>
    <name type="common">Flat porcelain crab</name>
    <dbReference type="NCBI Taxonomy" id="88211"/>
    <lineage>
        <taxon>Eukaryota</taxon>
        <taxon>Metazoa</taxon>
        <taxon>Ecdysozoa</taxon>
        <taxon>Arthropoda</taxon>
        <taxon>Crustacea</taxon>
        <taxon>Multicrustacea</taxon>
        <taxon>Malacostraca</taxon>
        <taxon>Eumalacostraca</taxon>
        <taxon>Eucarida</taxon>
        <taxon>Decapoda</taxon>
        <taxon>Pleocyemata</taxon>
        <taxon>Anomura</taxon>
        <taxon>Galatheoidea</taxon>
        <taxon>Porcellanidae</taxon>
        <taxon>Petrolisthes</taxon>
    </lineage>
</organism>
<keyword evidence="3" id="KW-0325">Glycoprotein</keyword>
<dbReference type="PANTHER" id="PTHR13986:SF8">
    <property type="entry name" value="PROLYL 3-HYDROXYLASE 1-LIKE PROTEIN"/>
    <property type="match status" value="1"/>
</dbReference>
<dbReference type="GO" id="GO:0005518">
    <property type="term" value="F:collagen binding"/>
    <property type="evidence" value="ECO:0007669"/>
    <property type="project" value="TreeGrafter"/>
</dbReference>
<keyword evidence="2" id="KW-0732">Signal</keyword>
<dbReference type="Pfam" id="PF23557">
    <property type="entry name" value="TPR_leprecan"/>
    <property type="match status" value="1"/>
</dbReference>
<dbReference type="PANTHER" id="PTHR13986">
    <property type="entry name" value="PROTEIN LYSINE HYDROXYLATION COMPLEX COMPONENT"/>
    <property type="match status" value="1"/>
</dbReference>
<accession>A0AAE1ERV8</accession>
<dbReference type="Gene3D" id="1.25.40.10">
    <property type="entry name" value="Tetratricopeptide repeat domain"/>
    <property type="match status" value="2"/>
</dbReference>
<name>A0AAE1ERV8_PETCI</name>
<dbReference type="GO" id="GO:0030199">
    <property type="term" value="P:collagen fibril organization"/>
    <property type="evidence" value="ECO:0007669"/>
    <property type="project" value="TreeGrafter"/>
</dbReference>
<evidence type="ECO:0000313" key="6">
    <source>
        <dbReference type="EMBL" id="KAK3860240.1"/>
    </source>
</evidence>
<gene>
    <name evidence="6" type="ORF">Pcinc_033695</name>
</gene>
<feature type="compositionally biased region" description="Polar residues" evidence="4">
    <location>
        <begin position="366"/>
        <end position="378"/>
    </location>
</feature>
<evidence type="ECO:0000256" key="4">
    <source>
        <dbReference type="SAM" id="MobiDB-lite"/>
    </source>
</evidence>
<keyword evidence="7" id="KW-1185">Reference proteome</keyword>
<sequence length="399" mass="46774">MGTIDAESDTAEVKLDHRPYDFLYKEGVTAYLDNNWEECMKLFEEAVQDWHWWENNLIRCRKICSKESNETELLSSKMTDDDRYYERVVRNTLCVIRCKKDVFGSRVDRVVERNVTDDFHIRKPYDYLQLCYYKLGKVKEAADAATTVLAAQPDNEVMLSNLQFYTTELKIQPEDVVNLELKEYGKEYVLATHTYDKADYKATITHMEKSLALYYEAYVDCRFLCENPFNQGWFPDFISSIANHFTFTLRCKRRCTWELSNLYGEIDDEFFSSYFNYLQYSYHQQGDMKKACEAVASYLVMSPEDEVQNRNKQYYMAQQSATEDMFVPREDVVSFKEREDYEEKLLDFIETNFAFLETDEDEGEIKTSTESGSTNTSAVGEGLDITTLKLASDVDKAEL</sequence>
<dbReference type="InterPro" id="IPR056585">
    <property type="entry name" value="Leprecan_dom"/>
</dbReference>